<sequence length="155" mass="17467">MDSPKFASHRTGVIVSVAGLLKYLEEEDTAKIDSTLKRLARIHRNWKVRPEQVDPPRGLFARRIGKTGARLMVLGERKISGEQLARIDRSIALCAERRRHADDFVETGQEFLPARVGGGVESARPDDAFHGLIDRRRHELRSNKTLAENHGFTCS</sequence>
<accession>A0A6H5HUU2</accession>
<gene>
    <name evidence="1" type="ORF">NTEN_LOCUS22666</name>
</gene>
<reference evidence="1 2" key="1">
    <citation type="submission" date="2020-02" db="EMBL/GenBank/DDBJ databases">
        <authorList>
            <person name="Ferguson B K."/>
        </authorList>
    </citation>
    <scope>NUCLEOTIDE SEQUENCE [LARGE SCALE GENOMIC DNA]</scope>
</reference>
<proteinExistence type="predicted"/>
<protein>
    <submittedName>
        <fullName evidence="1">Uncharacterized protein</fullName>
    </submittedName>
</protein>
<organism evidence="1 2">
    <name type="scientific">Nesidiocoris tenuis</name>
    <dbReference type="NCBI Taxonomy" id="355587"/>
    <lineage>
        <taxon>Eukaryota</taxon>
        <taxon>Metazoa</taxon>
        <taxon>Ecdysozoa</taxon>
        <taxon>Arthropoda</taxon>
        <taxon>Hexapoda</taxon>
        <taxon>Insecta</taxon>
        <taxon>Pterygota</taxon>
        <taxon>Neoptera</taxon>
        <taxon>Paraneoptera</taxon>
        <taxon>Hemiptera</taxon>
        <taxon>Heteroptera</taxon>
        <taxon>Panheteroptera</taxon>
        <taxon>Cimicomorpha</taxon>
        <taxon>Miridae</taxon>
        <taxon>Dicyphina</taxon>
        <taxon>Nesidiocoris</taxon>
    </lineage>
</organism>
<dbReference type="SUPFAM" id="SSF46458">
    <property type="entry name" value="Globin-like"/>
    <property type="match status" value="1"/>
</dbReference>
<dbReference type="Proteomes" id="UP000479000">
    <property type="component" value="Unassembled WGS sequence"/>
</dbReference>
<dbReference type="EMBL" id="CADCXU010033595">
    <property type="protein sequence ID" value="CAB0018954.1"/>
    <property type="molecule type" value="Genomic_DNA"/>
</dbReference>
<dbReference type="InterPro" id="IPR009050">
    <property type="entry name" value="Globin-like_sf"/>
</dbReference>
<evidence type="ECO:0000313" key="1">
    <source>
        <dbReference type="EMBL" id="CAB0018954.1"/>
    </source>
</evidence>
<dbReference type="AlphaFoldDB" id="A0A6H5HUU2"/>
<keyword evidence="2" id="KW-1185">Reference proteome</keyword>
<evidence type="ECO:0000313" key="2">
    <source>
        <dbReference type="Proteomes" id="UP000479000"/>
    </source>
</evidence>
<name>A0A6H5HUU2_9HEMI</name>
<feature type="non-terminal residue" evidence="1">
    <location>
        <position position="155"/>
    </location>
</feature>